<evidence type="ECO:0000313" key="4">
    <source>
        <dbReference type="EMBL" id="CAK8682264.1"/>
    </source>
</evidence>
<feature type="domain" description="CUB" evidence="3">
    <location>
        <begin position="134"/>
        <end position="238"/>
    </location>
</feature>
<feature type="signal peptide" evidence="2">
    <location>
        <begin position="1"/>
        <end position="20"/>
    </location>
</feature>
<sequence>MFVGFLILVLVGLLGVEVDAQCTDNSRVITSLTSFVSIPSSCSAYDASFTRSVTGRTFIFVEANSFSSVPPGFQCSFYNGSSTSDQLLGTIGESFAGLVELFQDSANAFVQCVDRGTAFLSFAVYTVPSSNVTSKLFVDKPLIEVQSPSFPQDYPVDYVQETVIKSSQSTTYTVSFNSTFAVSLDQLSIISDEGTGFAYLSTSVVPAPFNITGKEIKIQFASGNVVTATGFQITFEASEHSYF</sequence>
<evidence type="ECO:0000256" key="2">
    <source>
        <dbReference type="SAM" id="SignalP"/>
    </source>
</evidence>
<gene>
    <name evidence="4" type="ORF">CVLEPA_LOCUS12946</name>
</gene>
<evidence type="ECO:0000259" key="3">
    <source>
        <dbReference type="SMART" id="SM00042"/>
    </source>
</evidence>
<feature type="chain" id="PRO_5045712694" description="CUB domain-containing protein" evidence="2">
    <location>
        <begin position="21"/>
        <end position="243"/>
    </location>
</feature>
<dbReference type="EMBL" id="CAWYQH010000090">
    <property type="protein sequence ID" value="CAK8682264.1"/>
    <property type="molecule type" value="Genomic_DNA"/>
</dbReference>
<keyword evidence="2" id="KW-0732">Signal</keyword>
<reference evidence="4 5" key="1">
    <citation type="submission" date="2024-02" db="EMBL/GenBank/DDBJ databases">
        <authorList>
            <person name="Daric V."/>
            <person name="Darras S."/>
        </authorList>
    </citation>
    <scope>NUCLEOTIDE SEQUENCE [LARGE SCALE GENOMIC DNA]</scope>
</reference>
<organism evidence="4 5">
    <name type="scientific">Clavelina lepadiformis</name>
    <name type="common">Light-bulb sea squirt</name>
    <name type="synonym">Ascidia lepadiformis</name>
    <dbReference type="NCBI Taxonomy" id="159417"/>
    <lineage>
        <taxon>Eukaryota</taxon>
        <taxon>Metazoa</taxon>
        <taxon>Chordata</taxon>
        <taxon>Tunicata</taxon>
        <taxon>Ascidiacea</taxon>
        <taxon>Aplousobranchia</taxon>
        <taxon>Clavelinidae</taxon>
        <taxon>Clavelina</taxon>
    </lineage>
</organism>
<dbReference type="InterPro" id="IPR000859">
    <property type="entry name" value="CUB_dom"/>
</dbReference>
<dbReference type="InterPro" id="IPR035914">
    <property type="entry name" value="Sperma_CUB_dom_sf"/>
</dbReference>
<protein>
    <recommendedName>
        <fullName evidence="3">CUB domain-containing protein</fullName>
    </recommendedName>
</protein>
<dbReference type="Proteomes" id="UP001642483">
    <property type="component" value="Unassembled WGS sequence"/>
</dbReference>
<proteinExistence type="predicted"/>
<keyword evidence="5" id="KW-1185">Reference proteome</keyword>
<dbReference type="SUPFAM" id="SSF49854">
    <property type="entry name" value="Spermadhesin, CUB domain"/>
    <property type="match status" value="1"/>
</dbReference>
<name>A0ABP0FUS7_CLALP</name>
<accession>A0ABP0FUS7</accession>
<evidence type="ECO:0000256" key="1">
    <source>
        <dbReference type="ARBA" id="ARBA00023157"/>
    </source>
</evidence>
<evidence type="ECO:0000313" key="5">
    <source>
        <dbReference type="Proteomes" id="UP001642483"/>
    </source>
</evidence>
<keyword evidence="1" id="KW-1015">Disulfide bond</keyword>
<dbReference type="SMART" id="SM00042">
    <property type="entry name" value="CUB"/>
    <property type="match status" value="1"/>
</dbReference>
<comment type="caution">
    <text evidence="4">The sequence shown here is derived from an EMBL/GenBank/DDBJ whole genome shotgun (WGS) entry which is preliminary data.</text>
</comment>
<dbReference type="Gene3D" id="2.60.120.290">
    <property type="entry name" value="Spermadhesin, CUB domain"/>
    <property type="match status" value="1"/>
</dbReference>